<name>A0A3D9MZ59_9FLAO</name>
<comment type="caution">
    <text evidence="1">The sequence shown here is derived from an EMBL/GenBank/DDBJ whole genome shotgun (WGS) entry which is preliminary data.</text>
</comment>
<protein>
    <submittedName>
        <fullName evidence="1">Uncharacterized protein</fullName>
    </submittedName>
</protein>
<dbReference type="EMBL" id="QREI01000004">
    <property type="protein sequence ID" value="REE24529.1"/>
    <property type="molecule type" value="Genomic_DNA"/>
</dbReference>
<evidence type="ECO:0000313" key="2">
    <source>
        <dbReference type="Proteomes" id="UP000256919"/>
    </source>
</evidence>
<dbReference type="Proteomes" id="UP000256919">
    <property type="component" value="Unassembled WGS sequence"/>
</dbReference>
<sequence length="80" mass="9133">MVGLHALTHDEDKDQELHCEVCDYATINNVIPILTPEAQEFYIKNTELVIVRDNFNAYSFVTHKTITSSQLLSRPPPFSL</sequence>
<accession>A0A3D9MZ59</accession>
<organism evidence="1 2">
    <name type="scientific">Winogradskyella pacifica</name>
    <dbReference type="NCBI Taxonomy" id="664642"/>
    <lineage>
        <taxon>Bacteria</taxon>
        <taxon>Pseudomonadati</taxon>
        <taxon>Bacteroidota</taxon>
        <taxon>Flavobacteriia</taxon>
        <taxon>Flavobacteriales</taxon>
        <taxon>Flavobacteriaceae</taxon>
        <taxon>Winogradskyella</taxon>
    </lineage>
</organism>
<gene>
    <name evidence="1" type="ORF">DFQ09_104301</name>
</gene>
<reference evidence="1 2" key="1">
    <citation type="submission" date="2018-07" db="EMBL/GenBank/DDBJ databases">
        <title>Genomic Encyclopedia of Type Strains, Phase III (KMG-III): the genomes of soil and plant-associated and newly described type strains.</title>
        <authorList>
            <person name="Whitman W."/>
        </authorList>
    </citation>
    <scope>NUCLEOTIDE SEQUENCE [LARGE SCALE GENOMIC DNA]</scope>
    <source>
        <strain evidence="1 2">CECT 7948</strain>
    </source>
</reference>
<evidence type="ECO:0000313" key="1">
    <source>
        <dbReference type="EMBL" id="REE24529.1"/>
    </source>
</evidence>
<dbReference type="AlphaFoldDB" id="A0A3D9MZ59"/>
<keyword evidence="2" id="KW-1185">Reference proteome</keyword>
<proteinExistence type="predicted"/>